<reference evidence="15" key="1">
    <citation type="submission" date="2025-08" db="UniProtKB">
        <authorList>
            <consortium name="RefSeq"/>
        </authorList>
    </citation>
    <scope>IDENTIFICATION</scope>
    <source>
        <strain evidence="15">Airmid</strain>
    </source>
</reference>
<dbReference type="Gene3D" id="1.10.10.60">
    <property type="entry name" value="Homeodomain-like"/>
    <property type="match status" value="1"/>
</dbReference>
<dbReference type="SMART" id="SM00132">
    <property type="entry name" value="LIM"/>
    <property type="match status" value="1"/>
</dbReference>
<feature type="DNA-binding region" description="Homeobox" evidence="9">
    <location>
        <begin position="170"/>
        <end position="229"/>
    </location>
</feature>
<dbReference type="CDD" id="cd00086">
    <property type="entry name" value="homeodomain"/>
    <property type="match status" value="1"/>
</dbReference>
<keyword evidence="14" id="KW-1185">Reference proteome</keyword>
<evidence type="ECO:0000259" key="12">
    <source>
        <dbReference type="PROSITE" id="PS50023"/>
    </source>
</evidence>
<sequence length="263" mass="30972">MDNQQAAIDINGIRNSKGIWLMAVQIDCYQCGRLIEPLELAFRIPYGRKQQLIHYHVRCFTCSKCSRQLQKGELYGLIINDHTFGLNVYCEQHYRQHQHRKQESQSSDGQQTFDQISSFSSYKCLNQDVECKMAKINESNSGESNRYSHQQNFNRLSTCGRIWTNNNNNEKRMRTSFQKCQLDLLHRCFKRTHKPNTDEMYHLVQQTQLSKRVLQIWFQNQRSKWTRLMMSRPPIVGPIKVMASKVAAESFSQNIAIIDQKQQ</sequence>
<dbReference type="Proteomes" id="UP000515146">
    <property type="component" value="Unplaced"/>
</dbReference>
<dbReference type="OrthoDB" id="9990008at2759"/>
<evidence type="ECO:0000256" key="10">
    <source>
        <dbReference type="PROSITE-ProRule" id="PRU00125"/>
    </source>
</evidence>
<keyword evidence="7 9" id="KW-0371">Homeobox</keyword>
<evidence type="ECO:0000313" key="15">
    <source>
        <dbReference type="RefSeq" id="XP_027202569.1"/>
    </source>
</evidence>
<dbReference type="PANTHER" id="PTHR24208">
    <property type="entry name" value="LIM/HOMEOBOX PROTEIN LHX"/>
    <property type="match status" value="1"/>
</dbReference>
<evidence type="ECO:0000259" key="13">
    <source>
        <dbReference type="PROSITE" id="PS50071"/>
    </source>
</evidence>
<dbReference type="GO" id="GO:0000977">
    <property type="term" value="F:RNA polymerase II transcription regulatory region sequence-specific DNA binding"/>
    <property type="evidence" value="ECO:0007669"/>
    <property type="project" value="TreeGrafter"/>
</dbReference>
<keyword evidence="8 9" id="KW-0539">Nucleus</keyword>
<evidence type="ECO:0000256" key="5">
    <source>
        <dbReference type="ARBA" id="ARBA00023038"/>
    </source>
</evidence>
<evidence type="ECO:0000256" key="3">
    <source>
        <dbReference type="ARBA" id="ARBA00022737"/>
    </source>
</evidence>
<keyword evidence="4 10" id="KW-0862">Zinc</keyword>
<dbReference type="Pfam" id="PF00046">
    <property type="entry name" value="Homeodomain"/>
    <property type="match status" value="1"/>
</dbReference>
<keyword evidence="2 10" id="KW-0479">Metal-binding</keyword>
<evidence type="ECO:0000256" key="1">
    <source>
        <dbReference type="ARBA" id="ARBA00004123"/>
    </source>
</evidence>
<dbReference type="SMART" id="SM00389">
    <property type="entry name" value="HOX"/>
    <property type="match status" value="1"/>
</dbReference>
<dbReference type="GO" id="GO:0046872">
    <property type="term" value="F:metal ion binding"/>
    <property type="evidence" value="ECO:0007669"/>
    <property type="project" value="UniProtKB-KW"/>
</dbReference>
<feature type="domain" description="LIM zinc-binding" evidence="12">
    <location>
        <begin position="26"/>
        <end position="100"/>
    </location>
</feature>
<dbReference type="Gene3D" id="2.10.110.10">
    <property type="entry name" value="Cysteine Rich Protein"/>
    <property type="match status" value="1"/>
</dbReference>
<keyword evidence="6 9" id="KW-0238">DNA-binding</keyword>
<dbReference type="GO" id="GO:0030182">
    <property type="term" value="P:neuron differentiation"/>
    <property type="evidence" value="ECO:0007669"/>
    <property type="project" value="TreeGrafter"/>
</dbReference>
<keyword evidence="5 10" id="KW-0440">LIM domain</keyword>
<dbReference type="PANTHER" id="PTHR24208:SF168">
    <property type="entry name" value="PROTEIN APTEROUS"/>
    <property type="match status" value="1"/>
</dbReference>
<dbReference type="RefSeq" id="XP_027202569.1">
    <property type="nucleotide sequence ID" value="XM_027346768.1"/>
</dbReference>
<dbReference type="AlphaFoldDB" id="A0A6P6YD11"/>
<comment type="subcellular location">
    <subcellularLocation>
        <location evidence="1 9 11">Nucleus</location>
    </subcellularLocation>
</comment>
<dbReference type="Pfam" id="PF00412">
    <property type="entry name" value="LIM"/>
    <property type="match status" value="1"/>
</dbReference>
<evidence type="ECO:0000256" key="8">
    <source>
        <dbReference type="ARBA" id="ARBA00023242"/>
    </source>
</evidence>
<dbReference type="InterPro" id="IPR009057">
    <property type="entry name" value="Homeodomain-like_sf"/>
</dbReference>
<feature type="domain" description="Homeobox" evidence="13">
    <location>
        <begin position="168"/>
        <end position="228"/>
    </location>
</feature>
<keyword evidence="3" id="KW-0677">Repeat</keyword>
<protein>
    <submittedName>
        <fullName evidence="15">Protein apterous-like isoform X2</fullName>
    </submittedName>
</protein>
<evidence type="ECO:0000256" key="6">
    <source>
        <dbReference type="ARBA" id="ARBA00023125"/>
    </source>
</evidence>
<dbReference type="PROSITE" id="PS50071">
    <property type="entry name" value="HOMEOBOX_2"/>
    <property type="match status" value="1"/>
</dbReference>
<dbReference type="SUPFAM" id="SSF46689">
    <property type="entry name" value="Homeodomain-like"/>
    <property type="match status" value="1"/>
</dbReference>
<name>A0A6P6YD11_DERPT</name>
<evidence type="ECO:0000256" key="9">
    <source>
        <dbReference type="PROSITE-ProRule" id="PRU00108"/>
    </source>
</evidence>
<dbReference type="InterPro" id="IPR001781">
    <property type="entry name" value="Znf_LIM"/>
</dbReference>
<organism evidence="14 15">
    <name type="scientific">Dermatophagoides pteronyssinus</name>
    <name type="common">European house dust mite</name>
    <dbReference type="NCBI Taxonomy" id="6956"/>
    <lineage>
        <taxon>Eukaryota</taxon>
        <taxon>Metazoa</taxon>
        <taxon>Ecdysozoa</taxon>
        <taxon>Arthropoda</taxon>
        <taxon>Chelicerata</taxon>
        <taxon>Arachnida</taxon>
        <taxon>Acari</taxon>
        <taxon>Acariformes</taxon>
        <taxon>Sarcoptiformes</taxon>
        <taxon>Astigmata</taxon>
        <taxon>Psoroptidia</taxon>
        <taxon>Analgoidea</taxon>
        <taxon>Pyroglyphidae</taxon>
        <taxon>Dermatophagoidinae</taxon>
        <taxon>Dermatophagoides</taxon>
    </lineage>
</organism>
<dbReference type="InterPro" id="IPR050453">
    <property type="entry name" value="LIM_Homeobox_TF"/>
</dbReference>
<dbReference type="PROSITE" id="PS50023">
    <property type="entry name" value="LIM_DOMAIN_2"/>
    <property type="match status" value="1"/>
</dbReference>
<evidence type="ECO:0000256" key="11">
    <source>
        <dbReference type="RuleBase" id="RU000682"/>
    </source>
</evidence>
<accession>A0A6P6YD11</accession>
<dbReference type="GO" id="GO:0005634">
    <property type="term" value="C:nucleus"/>
    <property type="evidence" value="ECO:0007669"/>
    <property type="project" value="UniProtKB-SubCell"/>
</dbReference>
<evidence type="ECO:0000256" key="4">
    <source>
        <dbReference type="ARBA" id="ARBA00022833"/>
    </source>
</evidence>
<gene>
    <name evidence="15" type="primary">LOC113796382</name>
</gene>
<evidence type="ECO:0000313" key="14">
    <source>
        <dbReference type="Proteomes" id="UP000515146"/>
    </source>
</evidence>
<dbReference type="InterPro" id="IPR001356">
    <property type="entry name" value="HD"/>
</dbReference>
<evidence type="ECO:0000256" key="7">
    <source>
        <dbReference type="ARBA" id="ARBA00023155"/>
    </source>
</evidence>
<dbReference type="GO" id="GO:0000981">
    <property type="term" value="F:DNA-binding transcription factor activity, RNA polymerase II-specific"/>
    <property type="evidence" value="ECO:0007669"/>
    <property type="project" value="TreeGrafter"/>
</dbReference>
<evidence type="ECO:0000256" key="2">
    <source>
        <dbReference type="ARBA" id="ARBA00022723"/>
    </source>
</evidence>
<proteinExistence type="predicted"/>